<dbReference type="RefSeq" id="WP_169434131.1">
    <property type="nucleotide sequence ID" value="NZ_CP051685.1"/>
</dbReference>
<protein>
    <recommendedName>
        <fullName evidence="4">DUF4440 domain-containing protein</fullName>
    </recommendedName>
</protein>
<evidence type="ECO:0008006" key="4">
    <source>
        <dbReference type="Google" id="ProtNLM"/>
    </source>
</evidence>
<evidence type="ECO:0000256" key="1">
    <source>
        <dbReference type="SAM" id="SignalP"/>
    </source>
</evidence>
<evidence type="ECO:0000313" key="3">
    <source>
        <dbReference type="Proteomes" id="UP000502415"/>
    </source>
</evidence>
<dbReference type="Proteomes" id="UP000502415">
    <property type="component" value="Chromosome"/>
</dbReference>
<keyword evidence="1" id="KW-0732">Signal</keyword>
<reference evidence="2 3" key="1">
    <citation type="submission" date="2020-04" db="EMBL/GenBank/DDBJ databases">
        <title>Genome sequencing of novel species.</title>
        <authorList>
            <person name="Heo J."/>
            <person name="Kim S.-J."/>
            <person name="Kim J.-S."/>
            <person name="Hong S.-B."/>
            <person name="Kwon S.-W."/>
        </authorList>
    </citation>
    <scope>NUCLEOTIDE SEQUENCE [LARGE SCALE GENOMIC DNA]</scope>
    <source>
        <strain evidence="2 3">GN2-R2</strain>
    </source>
</reference>
<feature type="signal peptide" evidence="1">
    <location>
        <begin position="1"/>
        <end position="23"/>
    </location>
</feature>
<sequence length="167" mass="17353">MRQHAIFLPALAVLTCAAGAALAAASQASPPAPSQAQPQAKAQARFETLSLSAEQMQALAQQTMTPPMPAGPEPQIASLDKLPADIRAELGEEVADRGKPFAAGCVGVNGEAHSRFSGGRIEGDTASVTIERGGIAHYFETLEFRRSAGRWVKVQVPATMAALPPPA</sequence>
<accession>A0A7Z2VUC2</accession>
<gene>
    <name evidence="2" type="ORF">HH212_03630</name>
</gene>
<name>A0A7Z2VUC2_9BURK</name>
<evidence type="ECO:0000313" key="2">
    <source>
        <dbReference type="EMBL" id="QJD99234.1"/>
    </source>
</evidence>
<dbReference type="EMBL" id="CP051685">
    <property type="protein sequence ID" value="QJD99234.1"/>
    <property type="molecule type" value="Genomic_DNA"/>
</dbReference>
<dbReference type="AlphaFoldDB" id="A0A7Z2VUC2"/>
<keyword evidence="3" id="KW-1185">Reference proteome</keyword>
<dbReference type="KEGG" id="mfy:HH212_03630"/>
<organism evidence="2 3">
    <name type="scientific">Massilia forsythiae</name>
    <dbReference type="NCBI Taxonomy" id="2728020"/>
    <lineage>
        <taxon>Bacteria</taxon>
        <taxon>Pseudomonadati</taxon>
        <taxon>Pseudomonadota</taxon>
        <taxon>Betaproteobacteria</taxon>
        <taxon>Burkholderiales</taxon>
        <taxon>Oxalobacteraceae</taxon>
        <taxon>Telluria group</taxon>
        <taxon>Massilia</taxon>
    </lineage>
</organism>
<proteinExistence type="predicted"/>
<feature type="chain" id="PRO_5031254608" description="DUF4440 domain-containing protein" evidence="1">
    <location>
        <begin position="24"/>
        <end position="167"/>
    </location>
</feature>